<evidence type="ECO:0000313" key="1">
    <source>
        <dbReference type="EMBL" id="KAF4139397.1"/>
    </source>
</evidence>
<dbReference type="PANTHER" id="PTHR46586">
    <property type="entry name" value="ANKYRIN REPEAT-CONTAINING PROTEIN"/>
    <property type="match status" value="1"/>
</dbReference>
<gene>
    <name evidence="1" type="ORF">GN958_ATG11298</name>
</gene>
<dbReference type="Pfam" id="PF13637">
    <property type="entry name" value="Ank_4"/>
    <property type="match status" value="3"/>
</dbReference>
<dbReference type="InterPro" id="IPR002110">
    <property type="entry name" value="Ankyrin_rpt"/>
</dbReference>
<name>A0A8S9UIT9_PHYIN</name>
<protein>
    <submittedName>
        <fullName evidence="1">Ankyrin repeats (Many copies)</fullName>
    </submittedName>
</protein>
<sequence length="660" mass="74556">MKTEDTFVLTGVLAVCREWPEVGALPHVVQLTHEYSAKLSLLALPNLLNEGKFNQFYRALSAVEQSSQLVHHEKLRQFRLAMHLIPSKMTMQEGALKTMKELYARYHGCIDSDTIGAICEMANLRVLKWLYACEPKLLFKFDWSDKQIFLHASMKGHADVVRWLVKLFPESTRSLEYAAKGGHLDLIKWLMKHTTWDETSLRFALADAVEEGYLDTAKFLHNEKPATHVVAPWGLGFQGNFEMTKWLHQIGCNFDNRFGSGAVSGGHLEIVQWLHINHLRSLTNRFHTEFHAMDTAADEGHLEILKFLHINLQGGCTTNAMDQASAKGHLKIVEWLHENRSEGCTTKAMDRAAAQGHLDIVQWLHVNRSEGCTTDAMDSAAFGSHLDVIEWLSSNRDEGCTQDAIRGTLDNCCLDIARWIMEHQKVQCSDQDVSTIVENGDLEMVMWLHNNGKGEWSKKTMNTAALRGHLNIVKFLHENRREGCSIAAMNGAATKGHLDVVKWLHVYRREGCSASAMNGAAAGGHLNVVKWLHAHRTEGCTVLAMVGSASNGHIKVMKFLAGNFSLNWPNIAIRRALDHEQIEAAKWLHFQLHQPLLKENAYQAARHGHIGVLEFIRSNAEHCITATIFHTGNGNHHPEVVKWYEDRYGNPRKRKYSTIC</sequence>
<dbReference type="InterPro" id="IPR052050">
    <property type="entry name" value="SecEffector_AnkRepeat"/>
</dbReference>
<comment type="caution">
    <text evidence="1">The sequence shown here is derived from an EMBL/GenBank/DDBJ whole genome shotgun (WGS) entry which is preliminary data.</text>
</comment>
<organism evidence="1 2">
    <name type="scientific">Phytophthora infestans</name>
    <name type="common">Potato late blight agent</name>
    <name type="synonym">Botrytis infestans</name>
    <dbReference type="NCBI Taxonomy" id="4787"/>
    <lineage>
        <taxon>Eukaryota</taxon>
        <taxon>Sar</taxon>
        <taxon>Stramenopiles</taxon>
        <taxon>Oomycota</taxon>
        <taxon>Peronosporomycetes</taxon>
        <taxon>Peronosporales</taxon>
        <taxon>Peronosporaceae</taxon>
        <taxon>Phytophthora</taxon>
    </lineage>
</organism>
<evidence type="ECO:0000313" key="2">
    <source>
        <dbReference type="Proteomes" id="UP000704712"/>
    </source>
</evidence>
<dbReference type="EMBL" id="JAACNO010001556">
    <property type="protein sequence ID" value="KAF4139397.1"/>
    <property type="molecule type" value="Genomic_DNA"/>
</dbReference>
<dbReference type="SUPFAM" id="SSF48403">
    <property type="entry name" value="Ankyrin repeat"/>
    <property type="match status" value="2"/>
</dbReference>
<dbReference type="AlphaFoldDB" id="A0A8S9UIT9"/>
<proteinExistence type="predicted"/>
<accession>A0A8S9UIT9</accession>
<dbReference type="Gene3D" id="1.25.40.20">
    <property type="entry name" value="Ankyrin repeat-containing domain"/>
    <property type="match status" value="2"/>
</dbReference>
<reference evidence="1" key="1">
    <citation type="submission" date="2020-03" db="EMBL/GenBank/DDBJ databases">
        <title>Hybrid Assembly of Korean Phytophthora infestans isolates.</title>
        <authorList>
            <person name="Prokchorchik M."/>
            <person name="Lee Y."/>
            <person name="Seo J."/>
            <person name="Cho J.-H."/>
            <person name="Park Y.-E."/>
            <person name="Jang D.-C."/>
            <person name="Im J.-S."/>
            <person name="Choi J.-G."/>
            <person name="Park H.-J."/>
            <person name="Lee G.-B."/>
            <person name="Lee Y.-G."/>
            <person name="Hong S.-Y."/>
            <person name="Cho K."/>
            <person name="Sohn K.H."/>
        </authorList>
    </citation>
    <scope>NUCLEOTIDE SEQUENCE</scope>
    <source>
        <strain evidence="1">KR_2_A2</strain>
    </source>
</reference>
<dbReference type="InterPro" id="IPR036770">
    <property type="entry name" value="Ankyrin_rpt-contain_sf"/>
</dbReference>
<dbReference type="PANTHER" id="PTHR46586:SF3">
    <property type="entry name" value="ANKYRIN REPEAT-CONTAINING PROTEIN"/>
    <property type="match status" value="1"/>
</dbReference>
<dbReference type="Proteomes" id="UP000704712">
    <property type="component" value="Unassembled WGS sequence"/>
</dbReference>